<dbReference type="GO" id="GO:0006584">
    <property type="term" value="P:catecholamine metabolic process"/>
    <property type="evidence" value="ECO:0007669"/>
    <property type="project" value="UniProtKB-KW"/>
</dbReference>
<reference evidence="17" key="2">
    <citation type="submission" date="2025-08" db="UniProtKB">
        <authorList>
            <consortium name="Ensembl"/>
        </authorList>
    </citation>
    <scope>IDENTIFICATION</scope>
</reference>
<dbReference type="Gene3D" id="3.40.50.300">
    <property type="entry name" value="P-loop containing nucleotide triphosphate hydrolases"/>
    <property type="match status" value="1"/>
</dbReference>
<evidence type="ECO:0000256" key="9">
    <source>
        <dbReference type="ARBA" id="ARBA00022939"/>
    </source>
</evidence>
<evidence type="ECO:0000256" key="5">
    <source>
        <dbReference type="ARBA" id="ARBA00022490"/>
    </source>
</evidence>
<evidence type="ECO:0000256" key="6">
    <source>
        <dbReference type="ARBA" id="ARBA00022676"/>
    </source>
</evidence>
<reference evidence="17" key="3">
    <citation type="submission" date="2025-09" db="UniProtKB">
        <authorList>
            <consortium name="Ensembl"/>
        </authorList>
    </citation>
    <scope>IDENTIFICATION</scope>
</reference>
<keyword evidence="11 15" id="KW-1133">Transmembrane helix</keyword>
<dbReference type="Pfam" id="PF01762">
    <property type="entry name" value="Galactosyl_T"/>
    <property type="match status" value="1"/>
</dbReference>
<evidence type="ECO:0000259" key="16">
    <source>
        <dbReference type="Pfam" id="PF00685"/>
    </source>
</evidence>
<dbReference type="FunCoup" id="G3NER0">
    <property type="interactions" value="12"/>
</dbReference>
<dbReference type="InterPro" id="IPR000863">
    <property type="entry name" value="Sulfotransferase_dom"/>
</dbReference>
<feature type="domain" description="Sulfotransferase" evidence="16">
    <location>
        <begin position="422"/>
        <end position="670"/>
    </location>
</feature>
<dbReference type="GO" id="GO:0016758">
    <property type="term" value="F:hexosyltransferase activity"/>
    <property type="evidence" value="ECO:0007669"/>
    <property type="project" value="InterPro"/>
</dbReference>
<dbReference type="GeneTree" id="ENSGT00940000163342"/>
<evidence type="ECO:0000256" key="12">
    <source>
        <dbReference type="ARBA" id="ARBA00023034"/>
    </source>
</evidence>
<keyword evidence="5" id="KW-0963">Cytoplasm</keyword>
<dbReference type="Pfam" id="PF00685">
    <property type="entry name" value="Sulfotransfer_1"/>
    <property type="match status" value="1"/>
</dbReference>
<evidence type="ECO:0000256" key="15">
    <source>
        <dbReference type="SAM" id="Phobius"/>
    </source>
</evidence>
<dbReference type="InParanoid" id="G3NER0"/>
<evidence type="ECO:0000313" key="17">
    <source>
        <dbReference type="Ensembl" id="ENSGACP00000003811.2"/>
    </source>
</evidence>
<evidence type="ECO:0000256" key="3">
    <source>
        <dbReference type="ARBA" id="ARBA00005771"/>
    </source>
</evidence>
<evidence type="ECO:0000256" key="8">
    <source>
        <dbReference type="ARBA" id="ARBA00022692"/>
    </source>
</evidence>
<evidence type="ECO:0000256" key="1">
    <source>
        <dbReference type="ARBA" id="ARBA00004323"/>
    </source>
</evidence>
<keyword evidence="12" id="KW-0333">Golgi apparatus</keyword>
<keyword evidence="18" id="KW-1185">Reference proteome</keyword>
<dbReference type="SUPFAM" id="SSF53448">
    <property type="entry name" value="Nucleotide-diphospho-sugar transferases"/>
    <property type="match status" value="1"/>
</dbReference>
<comment type="subcellular location">
    <subcellularLocation>
        <location evidence="2">Cytoplasm</location>
    </subcellularLocation>
    <subcellularLocation>
        <location evidence="1">Golgi apparatus membrane</location>
        <topology evidence="1">Single-pass type II membrane protein</topology>
    </subcellularLocation>
</comment>
<comment type="similarity">
    <text evidence="3">Belongs to the sulfotransferase 1 family.</text>
</comment>
<keyword evidence="6" id="KW-0328">Glycosyltransferase</keyword>
<keyword evidence="10" id="KW-0735">Signal-anchor</keyword>
<dbReference type="Gene3D" id="3.90.550.50">
    <property type="match status" value="1"/>
</dbReference>
<dbReference type="AlphaFoldDB" id="G3NER0"/>
<dbReference type="InterPro" id="IPR029044">
    <property type="entry name" value="Nucleotide-diphossugar_trans"/>
</dbReference>
<evidence type="ECO:0000256" key="7">
    <source>
        <dbReference type="ARBA" id="ARBA00022679"/>
    </source>
</evidence>
<dbReference type="InterPro" id="IPR002659">
    <property type="entry name" value="Glyco_trans_31"/>
</dbReference>
<reference evidence="17 18" key="1">
    <citation type="journal article" date="2021" name="G3 (Bethesda)">
        <title>Improved contiguity of the threespine stickleback genome using long-read sequencing.</title>
        <authorList>
            <person name="Nath S."/>
            <person name="Shaw D.E."/>
            <person name="White M.A."/>
        </authorList>
    </citation>
    <scope>NUCLEOTIDE SEQUENCE [LARGE SCALE GENOMIC DNA]</scope>
    <source>
        <strain evidence="17 18">Lake Benthic</strain>
    </source>
</reference>
<feature type="transmembrane region" description="Helical" evidence="15">
    <location>
        <begin position="20"/>
        <end position="38"/>
    </location>
</feature>
<proteinExistence type="inferred from homology"/>
<protein>
    <submittedName>
        <fullName evidence="17">Sulfotransferase family 1, cytosolic sulfotransferase 9</fullName>
    </submittedName>
</protein>
<keyword evidence="13 15" id="KW-0472">Membrane</keyword>
<dbReference type="Proteomes" id="UP000007635">
    <property type="component" value="Chromosome XII"/>
</dbReference>
<dbReference type="Bgee" id="ENSGACG00000002907">
    <property type="expression patterns" value="Expressed in intestinal epithelial cell and 13 other cell types or tissues"/>
</dbReference>
<evidence type="ECO:0000313" key="18">
    <source>
        <dbReference type="Proteomes" id="UP000007635"/>
    </source>
</evidence>
<keyword evidence="9" id="KW-0128">Catecholamine metabolism</keyword>
<dbReference type="STRING" id="69293.ENSGACP00000003811"/>
<dbReference type="Ensembl" id="ENSGACT00000003824.2">
    <property type="protein sequence ID" value="ENSGACP00000003811.2"/>
    <property type="gene ID" value="ENSGACG00000002907.2"/>
</dbReference>
<evidence type="ECO:0000256" key="4">
    <source>
        <dbReference type="ARBA" id="ARBA00008661"/>
    </source>
</evidence>
<dbReference type="FunFam" id="3.90.550.50:FF:000055">
    <property type="entry name" value="Hexosyltransferase"/>
    <property type="match status" value="1"/>
</dbReference>
<organism evidence="17 18">
    <name type="scientific">Gasterosteus aculeatus aculeatus</name>
    <name type="common">three-spined stickleback</name>
    <dbReference type="NCBI Taxonomy" id="481459"/>
    <lineage>
        <taxon>Eukaryota</taxon>
        <taxon>Metazoa</taxon>
        <taxon>Chordata</taxon>
        <taxon>Craniata</taxon>
        <taxon>Vertebrata</taxon>
        <taxon>Euteleostomi</taxon>
        <taxon>Actinopterygii</taxon>
        <taxon>Neopterygii</taxon>
        <taxon>Teleostei</taxon>
        <taxon>Neoteleostei</taxon>
        <taxon>Acanthomorphata</taxon>
        <taxon>Eupercaria</taxon>
        <taxon>Perciformes</taxon>
        <taxon>Cottioidei</taxon>
        <taxon>Gasterosteales</taxon>
        <taxon>Gasterosteidae</taxon>
        <taxon>Gasterosteus</taxon>
    </lineage>
</organism>
<keyword evidence="8 15" id="KW-0812">Transmembrane</keyword>
<evidence type="ECO:0000256" key="14">
    <source>
        <dbReference type="SAM" id="MobiDB-lite"/>
    </source>
</evidence>
<dbReference type="GO" id="GO:0000139">
    <property type="term" value="C:Golgi membrane"/>
    <property type="evidence" value="ECO:0007669"/>
    <property type="project" value="UniProtKB-SubCell"/>
</dbReference>
<sequence length="678" mass="76861">MVGRGLRGCKPRFGKRGGRLWVCAAAAAGALLPALLFVDLIESWVTSLGMDTAVEPHAGAIIPPQSVPPTRAEEFLLMPSPLICQRAKPFLVTMVTSAPANQRARQAIRETWGGEVKVRGLRVVTLFMVGAASDPRLAKLLIEEARERGDLVQGRFLDTYSNLTLKTLSMLGWARRFCPQAHFMAKVDDDVLFNPGALLHFLNRSQNPYEQGDLYLGRVHLHVAPDRDPGSKHYLPSGAYPRPVFPDYCSGTAYVLSRSALLKVSLAASASPLSTPLPPEDVFVGLCARAAGVRPSHCPLFSGGPGVPYGRCCYQAMVSVHHVPPREMLHYWADAQTSKPCSWLSQRASLGFCKFRFVVTSVSPLHQLPERESQRFTTHLQSRKRTPDDVPPRPEIFDFQGVSMIHFFTDNWENIQNFQARPDDILVATYPKAGTTWVSYILDLLYFGQTERQTSVPIFKRVPFLEITIPDFGSGKDDADNLPTSPRIIKTHLPVQFVPKSFWEQNCRIIYVARNAKDNAVSYFHFDRMNMMQPEPGDWSGYVHRFMEGKLVFGSWYDHVNGWWKKKQTYPKLHYVFYEDLVEDTGREIEKLCCFLGLSRSDEEKKRIADGAHFDNMKKNDMVNYSNVVVMDFKISPFMRKGKVGDWKNHFTEAQSLQFDEDYKKKMTDVTLQFRCDI</sequence>
<evidence type="ECO:0000256" key="10">
    <source>
        <dbReference type="ARBA" id="ARBA00022968"/>
    </source>
</evidence>
<comment type="similarity">
    <text evidence="4">Belongs to the glycosyltransferase 31 family.</text>
</comment>
<keyword evidence="7" id="KW-0808">Transferase</keyword>
<dbReference type="PANTHER" id="PTHR11783">
    <property type="entry name" value="SULFOTRANSFERASE SULT"/>
    <property type="match status" value="1"/>
</dbReference>
<evidence type="ECO:0000256" key="13">
    <source>
        <dbReference type="ARBA" id="ARBA00023136"/>
    </source>
</evidence>
<feature type="region of interest" description="Disordered" evidence="14">
    <location>
        <begin position="373"/>
        <end position="392"/>
    </location>
</feature>
<dbReference type="SUPFAM" id="SSF52540">
    <property type="entry name" value="P-loop containing nucleoside triphosphate hydrolases"/>
    <property type="match status" value="1"/>
</dbReference>
<dbReference type="GO" id="GO:0006805">
    <property type="term" value="P:xenobiotic metabolic process"/>
    <property type="evidence" value="ECO:0007669"/>
    <property type="project" value="UniProtKB-ARBA"/>
</dbReference>
<dbReference type="OMA" id="WISEIMD"/>
<evidence type="ECO:0000256" key="11">
    <source>
        <dbReference type="ARBA" id="ARBA00022989"/>
    </source>
</evidence>
<dbReference type="eggNOG" id="KOG1584">
    <property type="taxonomic scope" value="Eukaryota"/>
</dbReference>
<accession>G3NER0</accession>
<evidence type="ECO:0000256" key="2">
    <source>
        <dbReference type="ARBA" id="ARBA00004496"/>
    </source>
</evidence>
<dbReference type="FunFam" id="3.40.50.300:FF:000433">
    <property type="entry name" value="Estrogen sulfotransferase"/>
    <property type="match status" value="1"/>
</dbReference>
<name>G3NER0_GASAC</name>
<dbReference type="GO" id="GO:0008146">
    <property type="term" value="F:sulfotransferase activity"/>
    <property type="evidence" value="ECO:0007669"/>
    <property type="project" value="InterPro"/>
</dbReference>
<dbReference type="InterPro" id="IPR027417">
    <property type="entry name" value="P-loop_NTPase"/>
</dbReference>